<feature type="domain" description="Big-1" evidence="6">
    <location>
        <begin position="816"/>
        <end position="906"/>
    </location>
</feature>
<sequence length="1194" mass="128234">MSKKELHSSQRRKRACCQKKVIGWTTIFLQLVIPLQGTFSAVAHASYQNKKIIVPELYEKYQLQPGETASSVALKFHISQDVLATANKDRYSTEQLQLLSAGDTLLLPKAQPWYKSATKEQDKRQLAGQIKSLASVAAQPDADKAAMNFAKSAVSGEVNRSVESWLNQYGTARVALNMNDASSLNNSSADMLYPFFDSPSAMLFTQGGLRRGDDRTTVNIGLGARVFNQGWMYGFNTFLDNDITGNNRRIGIGGELGVDYLKLAANNYFRLTNWHQSHDFADYDERPANGFDLRAEGWLPIYPQLGATLMYESYRGDEVALFGKDKRQKDPWALSAGLNYTPVPLITLSTAHRQGRDGANDHQINLQMNYRLGESWASHLDSDRVRQSRSLTGSRYDLVERNNTIVLDYRKQELVKVSLPSRLKGLAVEPLTLTASTWSKYGVKQIVWDYAALVAAGGQVIKSDKESLTVKLPSYQYGANALRNQYAIGALAYDVKGNISKRAETLIEVMPGQVQFGDVTVTKDNAVANNSDSNEIEVILQDNGGQPLADIPIAFTVDGGAKLSDAALKSDKNGKATVKVSHSKAAEVTVTVVTEGKEKTVKTHFIADKTTARFDAENVKVVKNGAFADGGSPNTLSGQVVDAFGNPVPNVQVTIAAAEGVQLNGATASSLTLTTDAQGSFTVDLTSKKAEKSSVSAEVNGQKIALEVVFVADNGSATPSLTAQTDGSVADGKTPNVMQVKVVDVNDNPVPNLEVQVTAEQYITLQGQKWVTDAQGLILINLTSTKAHSGKVTIEVNGKQRSLESRFVADTATANIADMRLEKDGAVANGTDRNEIRLQVVDIHNNPVPGVSVALSSGNGATLTTQSPETDEKGELRVLLSNTRSGISPLQARLNGTEKHLDSRFISDMATAQVEQGSFTVLRDRAEAGKEANEVSVKVVDAHGNLVEGAEVTFAATNGAQVAASSAKSDANGVVKMKVNKADYGISQLTATLKNSLSGEVKFTAVSTLKANALDGSASYTFTDLNAGLPTTGMADASFDIVINEQPGEAANYSWQSNTSAVSVSSSGRVTLKSNPGQSPVVITMTDKLSGTVLTYSFSLVKWFTLHNTLVDFAGAQGLCKAENAAIASVTEISSGQDVRGSGSFFGEWGNFASKLGAVNGGLLWTDDGYHLHPDTGFHHTNNTEPEYYVACVK</sequence>
<dbReference type="InterPro" id="IPR024519">
    <property type="entry name" value="IAT_beta"/>
</dbReference>
<keyword evidence="9" id="KW-1185">Reference proteome</keyword>
<keyword evidence="3 5" id="KW-0472">Membrane</keyword>
<dbReference type="SUPFAM" id="SSF49373">
    <property type="entry name" value="Invasin/intimin cell-adhesion fragments"/>
    <property type="match status" value="6"/>
</dbReference>
<feature type="domain" description="Big-1" evidence="6">
    <location>
        <begin position="518"/>
        <end position="606"/>
    </location>
</feature>
<dbReference type="RefSeq" id="WP_397212171.1">
    <property type="nucleotide sequence ID" value="NZ_JBGFSN010000003.1"/>
</dbReference>
<evidence type="ECO:0000256" key="3">
    <source>
        <dbReference type="ARBA" id="ARBA00023136"/>
    </source>
</evidence>
<keyword evidence="4" id="KW-0998">Cell outer membrane</keyword>
<keyword evidence="5" id="KW-1133">Transmembrane helix</keyword>
<keyword evidence="5" id="KW-0812">Transmembrane</keyword>
<feature type="transmembrane region" description="Helical" evidence="5">
    <location>
        <begin position="21"/>
        <end position="43"/>
    </location>
</feature>
<evidence type="ECO:0000259" key="7">
    <source>
        <dbReference type="PROSITE" id="PS51782"/>
    </source>
</evidence>
<comment type="similarity">
    <text evidence="2">Belongs to the intimin/invasin family.</text>
</comment>
<evidence type="ECO:0000256" key="5">
    <source>
        <dbReference type="SAM" id="Phobius"/>
    </source>
</evidence>
<dbReference type="InterPro" id="IPR038177">
    <property type="entry name" value="IAT_beta_sf"/>
</dbReference>
<proteinExistence type="inferred from homology"/>
<dbReference type="Gene3D" id="2.60.40.10">
    <property type="entry name" value="Immunoglobulins"/>
    <property type="match status" value="5"/>
</dbReference>
<dbReference type="EMBL" id="JBGFSN010000003">
    <property type="protein sequence ID" value="MFH8133326.1"/>
    <property type="molecule type" value="Genomic_DNA"/>
</dbReference>
<dbReference type="Gene3D" id="2.60.40.1080">
    <property type="match status" value="1"/>
</dbReference>
<protein>
    <submittedName>
        <fullName evidence="8">Inverse autotransporter beta domain-containing protein</fullName>
    </submittedName>
</protein>
<evidence type="ECO:0000256" key="1">
    <source>
        <dbReference type="ARBA" id="ARBA00004442"/>
    </source>
</evidence>
<dbReference type="PRINTS" id="PR01369">
    <property type="entry name" value="INTIMIN"/>
</dbReference>
<dbReference type="PROSITE" id="PS51127">
    <property type="entry name" value="BIG1"/>
    <property type="match status" value="5"/>
</dbReference>
<dbReference type="Gene3D" id="3.10.350.10">
    <property type="entry name" value="LysM domain"/>
    <property type="match status" value="1"/>
</dbReference>
<evidence type="ECO:0000259" key="6">
    <source>
        <dbReference type="PROSITE" id="PS51127"/>
    </source>
</evidence>
<dbReference type="InterPro" id="IPR008964">
    <property type="entry name" value="Invasin/intimin_cell_adhesion"/>
</dbReference>
<dbReference type="PANTHER" id="PTHR39576:SF2">
    <property type="entry name" value="ATTACHING AND EFFACING PROTEIN HOMOLOG-RELATED"/>
    <property type="match status" value="1"/>
</dbReference>
<evidence type="ECO:0000256" key="2">
    <source>
        <dbReference type="ARBA" id="ARBA00010116"/>
    </source>
</evidence>
<dbReference type="SMART" id="SM00634">
    <property type="entry name" value="BID_1"/>
    <property type="match status" value="5"/>
</dbReference>
<dbReference type="InterPro" id="IPR003344">
    <property type="entry name" value="Big_1_dom"/>
</dbReference>
<dbReference type="InterPro" id="IPR018392">
    <property type="entry name" value="LysM"/>
</dbReference>
<dbReference type="PROSITE" id="PS51782">
    <property type="entry name" value="LYSM"/>
    <property type="match status" value="1"/>
</dbReference>
<dbReference type="Gene3D" id="2.40.160.160">
    <property type="entry name" value="Inverse autotransporter, beta-domain"/>
    <property type="match status" value="1"/>
</dbReference>
<feature type="domain" description="Big-1" evidence="6">
    <location>
        <begin position="616"/>
        <end position="711"/>
    </location>
</feature>
<dbReference type="Proteomes" id="UP001611251">
    <property type="component" value="Unassembled WGS sequence"/>
</dbReference>
<feature type="domain" description="Big-1" evidence="6">
    <location>
        <begin position="911"/>
        <end position="1004"/>
    </location>
</feature>
<dbReference type="InterPro" id="IPR003535">
    <property type="entry name" value="Intimin/invasin_bac"/>
</dbReference>
<dbReference type="InterPro" id="IPR013783">
    <property type="entry name" value="Ig-like_fold"/>
</dbReference>
<dbReference type="Pfam" id="PF02369">
    <property type="entry name" value="Big_1"/>
    <property type="match status" value="5"/>
</dbReference>
<evidence type="ECO:0000313" key="8">
    <source>
        <dbReference type="EMBL" id="MFH8133326.1"/>
    </source>
</evidence>
<feature type="domain" description="Big-1" evidence="6">
    <location>
        <begin position="718"/>
        <end position="811"/>
    </location>
</feature>
<evidence type="ECO:0000313" key="9">
    <source>
        <dbReference type="Proteomes" id="UP001611251"/>
    </source>
</evidence>
<comment type="subcellular location">
    <subcellularLocation>
        <location evidence="1">Cell outer membrane</location>
    </subcellularLocation>
</comment>
<dbReference type="Pfam" id="PF11924">
    <property type="entry name" value="IAT_beta"/>
    <property type="match status" value="1"/>
</dbReference>
<dbReference type="PANTHER" id="PTHR39576">
    <property type="entry name" value="ATTACHING AND EFFACING PROTEIN HOMOLOG-RELATED-RELATED"/>
    <property type="match status" value="1"/>
</dbReference>
<reference evidence="8 9" key="1">
    <citation type="submission" date="2024-08" db="EMBL/GenBank/DDBJ databases">
        <title>Pantoea ronii - a newly identified human opportunistic pathogen.</title>
        <authorList>
            <person name="Keidar-Friedman D."/>
            <person name="Sorek N."/>
            <person name="Leshin-Carmel D."/>
            <person name="Tsur A."/>
            <person name="Amsalem M."/>
            <person name="Tolkach D."/>
            <person name="Brosh-Nissimov T."/>
        </authorList>
    </citation>
    <scope>NUCLEOTIDE SEQUENCE [LARGE SCALE GENOMIC DNA]</scope>
    <source>
        <strain evidence="8 9">AA23256</strain>
    </source>
</reference>
<comment type="caution">
    <text evidence="8">The sequence shown here is derived from an EMBL/GenBank/DDBJ whole genome shotgun (WGS) entry which is preliminary data.</text>
</comment>
<feature type="domain" description="LysM" evidence="7">
    <location>
        <begin position="59"/>
        <end position="107"/>
    </location>
</feature>
<evidence type="ECO:0000256" key="4">
    <source>
        <dbReference type="ARBA" id="ARBA00023237"/>
    </source>
</evidence>
<accession>A0ABW7PV56</accession>
<dbReference type="InterPro" id="IPR036779">
    <property type="entry name" value="LysM_dom_sf"/>
</dbReference>
<dbReference type="InterPro" id="IPR051715">
    <property type="entry name" value="Intimin-Invasin_domain"/>
</dbReference>
<organism evidence="8 9">
    <name type="scientific">Pantoea osteomyelitidis</name>
    <dbReference type="NCBI Taxonomy" id="3230026"/>
    <lineage>
        <taxon>Bacteria</taxon>
        <taxon>Pseudomonadati</taxon>
        <taxon>Pseudomonadota</taxon>
        <taxon>Gammaproteobacteria</taxon>
        <taxon>Enterobacterales</taxon>
        <taxon>Erwiniaceae</taxon>
        <taxon>Pantoea</taxon>
    </lineage>
</organism>
<gene>
    <name evidence="8" type="ORF">ABU178_03910</name>
</gene>
<name>A0ABW7PV56_9GAMM</name>